<evidence type="ECO:0000259" key="5">
    <source>
        <dbReference type="PROSITE" id="PS51192"/>
    </source>
</evidence>
<accession>A0A3S5AVG1</accession>
<dbReference type="OrthoDB" id="10265785at2759"/>
<comment type="domain">
    <text evidence="4">The Q motif is unique to and characteristic of the DEAD box family of RNA helicases and controls ATP binding and hydrolysis.</text>
</comment>
<dbReference type="GO" id="GO:0003724">
    <property type="term" value="F:RNA helicase activity"/>
    <property type="evidence" value="ECO:0007669"/>
    <property type="project" value="UniProtKB-EC"/>
</dbReference>
<keyword evidence="4" id="KW-0694">RNA-binding</keyword>
<dbReference type="EMBL" id="CAAALY010079794">
    <property type="protein sequence ID" value="VEL26365.1"/>
    <property type="molecule type" value="Genomic_DNA"/>
</dbReference>
<gene>
    <name evidence="6" type="ORF">PXEA_LOCUS19805</name>
</gene>
<keyword evidence="4" id="KW-0347">Helicase</keyword>
<keyword evidence="1 4" id="KW-0547">Nucleotide-binding</keyword>
<evidence type="ECO:0000313" key="6">
    <source>
        <dbReference type="EMBL" id="VEL26365.1"/>
    </source>
</evidence>
<dbReference type="Gene3D" id="3.40.50.300">
    <property type="entry name" value="P-loop containing nucleotide triphosphate hydrolases"/>
    <property type="match status" value="1"/>
</dbReference>
<reference evidence="6" key="1">
    <citation type="submission" date="2018-11" db="EMBL/GenBank/DDBJ databases">
        <authorList>
            <consortium name="Pathogen Informatics"/>
        </authorList>
    </citation>
    <scope>NUCLEOTIDE SEQUENCE</scope>
</reference>
<evidence type="ECO:0000313" key="7">
    <source>
        <dbReference type="Proteomes" id="UP000784294"/>
    </source>
</evidence>
<dbReference type="InterPro" id="IPR027417">
    <property type="entry name" value="P-loop_NTPase"/>
</dbReference>
<comment type="function">
    <text evidence="4">RNA helicase.</text>
</comment>
<protein>
    <recommendedName>
        <fullName evidence="4">ATP-dependent RNA helicase</fullName>
        <ecNumber evidence="4">3.6.4.13</ecNumber>
    </recommendedName>
</protein>
<comment type="catalytic activity">
    <reaction evidence="4">
        <text>ATP + H2O = ADP + phosphate + H(+)</text>
        <dbReference type="Rhea" id="RHEA:13065"/>
        <dbReference type="ChEBI" id="CHEBI:15377"/>
        <dbReference type="ChEBI" id="CHEBI:15378"/>
        <dbReference type="ChEBI" id="CHEBI:30616"/>
        <dbReference type="ChEBI" id="CHEBI:43474"/>
        <dbReference type="ChEBI" id="CHEBI:456216"/>
        <dbReference type="EC" id="3.6.4.13"/>
    </reaction>
</comment>
<dbReference type="InterPro" id="IPR014001">
    <property type="entry name" value="Helicase_ATP-bd"/>
</dbReference>
<feature type="domain" description="Helicase ATP-binding" evidence="5">
    <location>
        <begin position="48"/>
        <end position="132"/>
    </location>
</feature>
<keyword evidence="2 4" id="KW-0378">Hydrolase</keyword>
<dbReference type="EC" id="3.6.4.13" evidence="4"/>
<evidence type="ECO:0000256" key="3">
    <source>
        <dbReference type="ARBA" id="ARBA00022840"/>
    </source>
</evidence>
<dbReference type="InterPro" id="IPR011545">
    <property type="entry name" value="DEAD/DEAH_box_helicase_dom"/>
</dbReference>
<dbReference type="Proteomes" id="UP000784294">
    <property type="component" value="Unassembled WGS sequence"/>
</dbReference>
<evidence type="ECO:0000256" key="2">
    <source>
        <dbReference type="ARBA" id="ARBA00022801"/>
    </source>
</evidence>
<dbReference type="PROSITE" id="PS51192">
    <property type="entry name" value="HELICASE_ATP_BIND_1"/>
    <property type="match status" value="1"/>
</dbReference>
<dbReference type="SUPFAM" id="SSF52540">
    <property type="entry name" value="P-loop containing nucleoside triphosphate hydrolases"/>
    <property type="match status" value="1"/>
</dbReference>
<name>A0A3S5AVG1_9PLAT</name>
<dbReference type="GO" id="GO:0003723">
    <property type="term" value="F:RNA binding"/>
    <property type="evidence" value="ECO:0007669"/>
    <property type="project" value="UniProtKB-UniRule"/>
</dbReference>
<dbReference type="GO" id="GO:0016787">
    <property type="term" value="F:hydrolase activity"/>
    <property type="evidence" value="ECO:0007669"/>
    <property type="project" value="UniProtKB-KW"/>
</dbReference>
<organism evidence="6 7">
    <name type="scientific">Protopolystoma xenopodis</name>
    <dbReference type="NCBI Taxonomy" id="117903"/>
    <lineage>
        <taxon>Eukaryota</taxon>
        <taxon>Metazoa</taxon>
        <taxon>Spiralia</taxon>
        <taxon>Lophotrochozoa</taxon>
        <taxon>Platyhelminthes</taxon>
        <taxon>Monogenea</taxon>
        <taxon>Polyopisthocotylea</taxon>
        <taxon>Polystomatidea</taxon>
        <taxon>Polystomatidae</taxon>
        <taxon>Protopolystoma</taxon>
    </lineage>
</organism>
<comment type="similarity">
    <text evidence="4">Belongs to the DEAD box helicase family.</text>
</comment>
<sequence length="132" mass="14934">MLLFLGFSRGDLSYINKLLNSKLVETKESDIEVLRSDPDHPLHSVKTFHEMNLPQNIIAQSQSGTGKTATFLLAMLSRIDPDLEICQCLCMVPTRELAIQITGVAREMSKYMQKVTIGQAICGEERKYHMVY</sequence>
<evidence type="ECO:0000256" key="4">
    <source>
        <dbReference type="RuleBase" id="RU365068"/>
    </source>
</evidence>
<comment type="caution">
    <text evidence="6">The sequence shown here is derived from an EMBL/GenBank/DDBJ whole genome shotgun (WGS) entry which is preliminary data.</text>
</comment>
<keyword evidence="3 4" id="KW-0067">ATP-binding</keyword>
<dbReference type="AlphaFoldDB" id="A0A3S5AVG1"/>
<dbReference type="PANTHER" id="PTHR24031">
    <property type="entry name" value="RNA HELICASE"/>
    <property type="match status" value="1"/>
</dbReference>
<dbReference type="GO" id="GO:0005524">
    <property type="term" value="F:ATP binding"/>
    <property type="evidence" value="ECO:0007669"/>
    <property type="project" value="UniProtKB-UniRule"/>
</dbReference>
<keyword evidence="7" id="KW-1185">Reference proteome</keyword>
<proteinExistence type="inferred from homology"/>
<dbReference type="Pfam" id="PF00270">
    <property type="entry name" value="DEAD"/>
    <property type="match status" value="1"/>
</dbReference>
<evidence type="ECO:0000256" key="1">
    <source>
        <dbReference type="ARBA" id="ARBA00022741"/>
    </source>
</evidence>